<evidence type="ECO:0000313" key="3">
    <source>
        <dbReference type="Proteomes" id="UP000657574"/>
    </source>
</evidence>
<protein>
    <recommendedName>
        <fullName evidence="1">H repeat-associated protein N-terminal domain-containing protein</fullName>
    </recommendedName>
</protein>
<proteinExistence type="predicted"/>
<comment type="caution">
    <text evidence="2">The sequence shown here is derived from an EMBL/GenBank/DDBJ whole genome shotgun (WGS) entry which is preliminary data.</text>
</comment>
<organism evidence="2 3">
    <name type="scientific">Streptomyces brasiliensis</name>
    <dbReference type="NCBI Taxonomy" id="1954"/>
    <lineage>
        <taxon>Bacteria</taxon>
        <taxon>Bacillati</taxon>
        <taxon>Actinomycetota</taxon>
        <taxon>Actinomycetes</taxon>
        <taxon>Kitasatosporales</taxon>
        <taxon>Streptomycetaceae</taxon>
        <taxon>Streptomyces</taxon>
    </lineage>
</organism>
<name>A0A917P9D2_9ACTN</name>
<dbReference type="InterPro" id="IPR032806">
    <property type="entry name" value="YbfD_N"/>
</dbReference>
<dbReference type="Pfam" id="PF13808">
    <property type="entry name" value="DDE_Tnp_1_assoc"/>
    <property type="match status" value="1"/>
</dbReference>
<sequence>MPSCLIEDVARTLDDIEIPLDQAFLAGSREVMTLVTDPRRRQGCRYPFTGLLAVAVMAVLGGAKSLAGIARWARGADTHLLHVLGLTHRQADTVPAATTWGRALAKTDGDQLDDALGRVSSRDQVVVWARSLIQIIEARRWRPAR</sequence>
<keyword evidence="3" id="KW-1185">Reference proteome</keyword>
<evidence type="ECO:0000313" key="2">
    <source>
        <dbReference type="EMBL" id="GGJ67536.1"/>
    </source>
</evidence>
<dbReference type="Proteomes" id="UP000657574">
    <property type="component" value="Unassembled WGS sequence"/>
</dbReference>
<feature type="domain" description="H repeat-associated protein N-terminal" evidence="1">
    <location>
        <begin position="31"/>
        <end position="117"/>
    </location>
</feature>
<dbReference type="RefSeq" id="WP_189317326.1">
    <property type="nucleotide sequence ID" value="NZ_BMQA01000098.1"/>
</dbReference>
<accession>A0A917P9D2</accession>
<reference evidence="2" key="1">
    <citation type="journal article" date="2014" name="Int. J. Syst. Evol. Microbiol.">
        <title>Complete genome sequence of Corynebacterium casei LMG S-19264T (=DSM 44701T), isolated from a smear-ripened cheese.</title>
        <authorList>
            <consortium name="US DOE Joint Genome Institute (JGI-PGF)"/>
            <person name="Walter F."/>
            <person name="Albersmeier A."/>
            <person name="Kalinowski J."/>
            <person name="Ruckert C."/>
        </authorList>
    </citation>
    <scope>NUCLEOTIDE SEQUENCE</scope>
    <source>
        <strain evidence="2">JCM 3086</strain>
    </source>
</reference>
<dbReference type="AlphaFoldDB" id="A0A917P9D2"/>
<gene>
    <name evidence="2" type="ORF">GCM10010121_092800</name>
</gene>
<reference evidence="2" key="2">
    <citation type="submission" date="2020-09" db="EMBL/GenBank/DDBJ databases">
        <authorList>
            <person name="Sun Q."/>
            <person name="Ohkuma M."/>
        </authorList>
    </citation>
    <scope>NUCLEOTIDE SEQUENCE</scope>
    <source>
        <strain evidence="2">JCM 3086</strain>
    </source>
</reference>
<evidence type="ECO:0000259" key="1">
    <source>
        <dbReference type="Pfam" id="PF13808"/>
    </source>
</evidence>
<dbReference type="EMBL" id="BMQA01000098">
    <property type="protein sequence ID" value="GGJ67536.1"/>
    <property type="molecule type" value="Genomic_DNA"/>
</dbReference>